<feature type="region of interest" description="Disordered" evidence="2">
    <location>
        <begin position="121"/>
        <end position="141"/>
    </location>
</feature>
<protein>
    <submittedName>
        <fullName evidence="3">Uncharacterized protein</fullName>
    </submittedName>
</protein>
<sequence>MSKFALRPSTFTRLIPGNSQNIAHAGTPSPHKQAHHKLHQIDAAGAQREALAPEFGVAARVRSYLAQPAPEAPAADAPPEPSATERPRTSAKALRRFLGKAGTVLGMRAGKPVSHAELTRYRGSDSATARPIGQDDPRDKGTWRSVGSAQARAFVAAERLHQAEVAVSKAKALERLVQLHIEQRDDDACQAGKRGEHTSAMAQLRRRLQPEIDALLSPVAEKIEGLQQAIADRDVRIGRTRSRQGAEPEGHALRDVMQRDRRNELKDQREVLKTRLAEQLGLQKSLQQRRKSIDRSLAQLERTAAALARDLLKAESDTHELRSLQGGLAQRREGLETACNAARTASEAAATELAERRSDMVDAQIASLPGLRESGTADMPALRIALRGFVDSVDPALFGDQSIGAAGALAVGLQALAVAADGNAGKALQALEALRRLDWSDLIPAPGRPGPSAPEADLPAAAQRAVDQLAHIPRGMQVLVHLLRPSDRLAAAPERLAAARLALRADCLLRAAPPGDAALRTWLGHAQSAARTAAHAAEPAKALAACTVDERAAYHALRNGYESNAPGSAYDRANGHLQKIADALHDVGAHGTAPKPMGGQPNALRSLPEALEVGAATALPTPRRRAGEALEKAAEHLGEMLGGLRAGRPAGHIPSGAERAWQAIAEAIRWAPEGTDRTAMVLDEPAIAGIRERAQALHDHALGVARGRGVAPTEGEEHPALQAAWKHLRSRPHTVPEAMALLAERMPTVAPEEASGPAPGATPGGTQVSWDTYAQRRTTQFKEAVQAAGRLLRDGDPQQVTNGQALLDLTRDMIGQLEWRDRLRLIGQQTFGVNAGPLSAAVAVAASALGLGLRLTAAAQRNVDSVMEFYMGRTGMYLQVGEQTTQQAQLGAGASTGYGIDLGGDKASLGLTAAADWRWRGERGVENGIQLRLPRLGKGREPELNVEFIDAYEHLLQMATPGPDGAPARRDWMRELLAHHPELSAGLIDDAQRSSTGTETNVSASVGLRVGEVADRGRRAGVAASLGLKMRQDNGQTATTVAGYMTTIYRDATATARVEVAGRATASVQFAEALKNTETDHGTKTSQRASASAAGLDLGYARELSADATTNFCTLFLFGDEIDPVRSDRATDYSKFSDFERHVRAEWDGWAQYGTGKLGPEVDPALRHLLADIQLSHFMEQTHAFARGNGFAAMFADKAMRAPAAPLLDVHRALSALARTAGNTETAKAEDAAFDALLQEESMWEPTLLLLREKGKLQAERGLDFFVKHQNNRNAEAMRTVAQWILYEPVPRREPGQDIRPARTWRPDADPAPRAAAGPLPTIAEEEAGEEAEDDGSLYGSAPSSLESIDSFRSVPGSPQHRAAAQPSTGMLSSSEIAPAGPERSAAR</sequence>
<dbReference type="STRING" id="32040.SAMN04489710_103330"/>
<dbReference type="RefSeq" id="WP_092950502.1">
    <property type="nucleotide sequence ID" value="NZ_FOMQ01000003.1"/>
</dbReference>
<feature type="coiled-coil region" evidence="1">
    <location>
        <begin position="283"/>
        <end position="317"/>
    </location>
</feature>
<feature type="compositionally biased region" description="Basic and acidic residues" evidence="2">
    <location>
        <begin position="1293"/>
        <end position="1311"/>
    </location>
</feature>
<feature type="region of interest" description="Disordered" evidence="2">
    <location>
        <begin position="1"/>
        <end position="32"/>
    </location>
</feature>
<feature type="compositionally biased region" description="Acidic residues" evidence="2">
    <location>
        <begin position="1324"/>
        <end position="1336"/>
    </location>
</feature>
<name>A0A1I1TFF2_9BURK</name>
<evidence type="ECO:0000313" key="3">
    <source>
        <dbReference type="EMBL" id="SFD57377.1"/>
    </source>
</evidence>
<feature type="compositionally biased region" description="Low complexity" evidence="2">
    <location>
        <begin position="1312"/>
        <end position="1321"/>
    </location>
</feature>
<dbReference type="OrthoDB" id="5990564at2"/>
<organism evidence="3 4">
    <name type="scientific">Paracidovorax konjaci</name>
    <dbReference type="NCBI Taxonomy" id="32040"/>
    <lineage>
        <taxon>Bacteria</taxon>
        <taxon>Pseudomonadati</taxon>
        <taxon>Pseudomonadota</taxon>
        <taxon>Betaproteobacteria</taxon>
        <taxon>Burkholderiales</taxon>
        <taxon>Comamonadaceae</taxon>
        <taxon>Paracidovorax</taxon>
    </lineage>
</organism>
<feature type="compositionally biased region" description="Polar residues" evidence="2">
    <location>
        <begin position="9"/>
        <end position="22"/>
    </location>
</feature>
<dbReference type="Proteomes" id="UP000199517">
    <property type="component" value="Unassembled WGS sequence"/>
</dbReference>
<keyword evidence="1" id="KW-0175">Coiled coil</keyword>
<proteinExistence type="predicted"/>
<evidence type="ECO:0000256" key="2">
    <source>
        <dbReference type="SAM" id="MobiDB-lite"/>
    </source>
</evidence>
<feature type="region of interest" description="Disordered" evidence="2">
    <location>
        <begin position="239"/>
        <end position="261"/>
    </location>
</feature>
<keyword evidence="4" id="KW-1185">Reference proteome</keyword>
<dbReference type="EMBL" id="FOMQ01000003">
    <property type="protein sequence ID" value="SFD57377.1"/>
    <property type="molecule type" value="Genomic_DNA"/>
</dbReference>
<accession>A0A1I1TFF2</accession>
<gene>
    <name evidence="3" type="ORF">SAMN04489710_103330</name>
</gene>
<feature type="region of interest" description="Disordered" evidence="2">
    <location>
        <begin position="69"/>
        <end position="91"/>
    </location>
</feature>
<evidence type="ECO:0000313" key="4">
    <source>
        <dbReference type="Proteomes" id="UP000199517"/>
    </source>
</evidence>
<feature type="compositionally biased region" description="Basic and acidic residues" evidence="2">
    <location>
        <begin position="244"/>
        <end position="261"/>
    </location>
</feature>
<dbReference type="NCBIfam" id="NF041378">
    <property type="entry name" value="XopZ"/>
    <property type="match status" value="1"/>
</dbReference>
<feature type="compositionally biased region" description="Polar residues" evidence="2">
    <location>
        <begin position="1366"/>
        <end position="1376"/>
    </location>
</feature>
<reference evidence="4" key="1">
    <citation type="submission" date="2016-10" db="EMBL/GenBank/DDBJ databases">
        <authorList>
            <person name="Varghese N."/>
            <person name="Submissions S."/>
        </authorList>
    </citation>
    <scope>NUCLEOTIDE SEQUENCE [LARGE SCALE GENOMIC DNA]</scope>
    <source>
        <strain evidence="4">DSM 7481</strain>
    </source>
</reference>
<feature type="region of interest" description="Disordered" evidence="2">
    <location>
        <begin position="1293"/>
        <end position="1388"/>
    </location>
</feature>
<evidence type="ECO:0000256" key="1">
    <source>
        <dbReference type="SAM" id="Coils"/>
    </source>
</evidence>